<proteinExistence type="predicted"/>
<dbReference type="EMBL" id="JARTLD010000029">
    <property type="protein sequence ID" value="MED5018000.1"/>
    <property type="molecule type" value="Genomic_DNA"/>
</dbReference>
<organism evidence="1 2">
    <name type="scientific">Paenibacillus chibensis</name>
    <dbReference type="NCBI Taxonomy" id="59846"/>
    <lineage>
        <taxon>Bacteria</taxon>
        <taxon>Bacillati</taxon>
        <taxon>Bacillota</taxon>
        <taxon>Bacilli</taxon>
        <taxon>Bacillales</taxon>
        <taxon>Paenibacillaceae</taxon>
        <taxon>Paenibacillus</taxon>
    </lineage>
</organism>
<reference evidence="1 2" key="1">
    <citation type="submission" date="2023-03" db="EMBL/GenBank/DDBJ databases">
        <title>Bacillus Genome Sequencing.</title>
        <authorList>
            <person name="Dunlap C."/>
        </authorList>
    </citation>
    <scope>NUCLEOTIDE SEQUENCE [LARGE SCALE GENOMIC DNA]</scope>
    <source>
        <strain evidence="1 2">NRS-52</strain>
    </source>
</reference>
<evidence type="ECO:0000313" key="2">
    <source>
        <dbReference type="Proteomes" id="UP001343257"/>
    </source>
</evidence>
<dbReference type="RefSeq" id="WP_328278047.1">
    <property type="nucleotide sequence ID" value="NZ_JARTLD010000029.1"/>
</dbReference>
<gene>
    <name evidence="1" type="ORF">P9847_11875</name>
</gene>
<sequence length="125" mass="14257">MSFFDKLKSGVAEAGNKAKIAVEVNRLKMQNSTKQKEIDHEYQQIGKMVFDSLKREEGVCGPEQLQPMVERILQLQDEIQLNQHQINVISDEKKCACGHTVPIAARFCPECGHQFVEIEKQEEDV</sequence>
<evidence type="ECO:0000313" key="1">
    <source>
        <dbReference type="EMBL" id="MED5018000.1"/>
    </source>
</evidence>
<dbReference type="Proteomes" id="UP001343257">
    <property type="component" value="Unassembled WGS sequence"/>
</dbReference>
<protein>
    <submittedName>
        <fullName evidence="1">Zinc ribbon domain-containing protein</fullName>
    </submittedName>
</protein>
<keyword evidence="2" id="KW-1185">Reference proteome</keyword>
<comment type="caution">
    <text evidence="1">The sequence shown here is derived from an EMBL/GenBank/DDBJ whole genome shotgun (WGS) entry which is preliminary data.</text>
</comment>
<name>A0ABU6PSX9_9BACL</name>
<accession>A0ABU6PSX9</accession>